<gene>
    <name evidence="2" type="ORF">SAMN04488069_11321</name>
</gene>
<dbReference type="EMBL" id="FNOV01000013">
    <property type="protein sequence ID" value="SDY76585.1"/>
    <property type="molecule type" value="Genomic_DNA"/>
</dbReference>
<dbReference type="InterPro" id="IPR032272">
    <property type="entry name" value="DUF4834"/>
</dbReference>
<organism evidence="2 3">
    <name type="scientific">Hymenobacter psychrophilus</name>
    <dbReference type="NCBI Taxonomy" id="651662"/>
    <lineage>
        <taxon>Bacteria</taxon>
        <taxon>Pseudomonadati</taxon>
        <taxon>Bacteroidota</taxon>
        <taxon>Cytophagia</taxon>
        <taxon>Cytophagales</taxon>
        <taxon>Hymenobacteraceae</taxon>
        <taxon>Hymenobacter</taxon>
    </lineage>
</organism>
<dbReference type="Pfam" id="PF16118">
    <property type="entry name" value="DUF4834"/>
    <property type="match status" value="1"/>
</dbReference>
<dbReference type="OrthoDB" id="840298at2"/>
<protein>
    <recommendedName>
        <fullName evidence="4">DUF4834 domain-containing protein</fullName>
    </recommendedName>
</protein>
<proteinExistence type="predicted"/>
<dbReference type="AlphaFoldDB" id="A0A1H3MKF4"/>
<dbReference type="Proteomes" id="UP000199249">
    <property type="component" value="Unassembled WGS sequence"/>
</dbReference>
<feature type="region of interest" description="Disordered" evidence="1">
    <location>
        <begin position="41"/>
        <end position="76"/>
    </location>
</feature>
<evidence type="ECO:0008006" key="4">
    <source>
        <dbReference type="Google" id="ProtNLM"/>
    </source>
</evidence>
<evidence type="ECO:0000313" key="2">
    <source>
        <dbReference type="EMBL" id="SDY76585.1"/>
    </source>
</evidence>
<reference evidence="3" key="1">
    <citation type="submission" date="2016-10" db="EMBL/GenBank/DDBJ databases">
        <authorList>
            <person name="Varghese N."/>
            <person name="Submissions S."/>
        </authorList>
    </citation>
    <scope>NUCLEOTIDE SEQUENCE [LARGE SCALE GENOMIC DNA]</scope>
    <source>
        <strain evidence="3">CGMCC 1.8975</strain>
    </source>
</reference>
<feature type="compositionally biased region" description="Low complexity" evidence="1">
    <location>
        <begin position="54"/>
        <end position="63"/>
    </location>
</feature>
<sequence length="93" mass="10368">MVKFLIILLVIWLVSRYILPVVLRLVVGALVKKQAQKFGQQFGQNPFTQPPRPSASRSGSAPGEVHVDYVPPQEKAEAKGFKGGEYIDFEEVK</sequence>
<accession>A0A1H3MKF4</accession>
<evidence type="ECO:0000256" key="1">
    <source>
        <dbReference type="SAM" id="MobiDB-lite"/>
    </source>
</evidence>
<evidence type="ECO:0000313" key="3">
    <source>
        <dbReference type="Proteomes" id="UP000199249"/>
    </source>
</evidence>
<name>A0A1H3MKF4_9BACT</name>
<dbReference type="RefSeq" id="WP_092742719.1">
    <property type="nucleotide sequence ID" value="NZ_FNOV01000013.1"/>
</dbReference>
<keyword evidence="3" id="KW-1185">Reference proteome</keyword>